<proteinExistence type="predicted"/>
<evidence type="ECO:0000313" key="3">
    <source>
        <dbReference type="EMBL" id="BCU71661.1"/>
    </source>
</evidence>
<dbReference type="Proteomes" id="UP000825123">
    <property type="component" value="Chromosome"/>
</dbReference>
<dbReference type="PANTHER" id="PTHR21240">
    <property type="entry name" value="2-AMINO-3-CARBOXYLMUCONATE-6-SEMIALDEHYDE DECARBOXYLASE"/>
    <property type="match status" value="1"/>
</dbReference>
<dbReference type="GO" id="GO:0005829">
    <property type="term" value="C:cytosol"/>
    <property type="evidence" value="ECO:0007669"/>
    <property type="project" value="TreeGrafter"/>
</dbReference>
<dbReference type="RefSeq" id="WP_221288538.1">
    <property type="nucleotide sequence ID" value="NZ_AP024597.1"/>
</dbReference>
<keyword evidence="4" id="KW-1185">Reference proteome</keyword>
<accession>A0A8D5UAG3</accession>
<name>A0A8D5UAG3_9CREN</name>
<organism evidence="3 4">
    <name type="scientific">Stygiolobus caldivivus</name>
    <dbReference type="NCBI Taxonomy" id="2824673"/>
    <lineage>
        <taxon>Archaea</taxon>
        <taxon>Thermoproteota</taxon>
        <taxon>Thermoprotei</taxon>
        <taxon>Sulfolobales</taxon>
        <taxon>Sulfolobaceae</taxon>
        <taxon>Stygiolobus</taxon>
    </lineage>
</organism>
<evidence type="ECO:0000256" key="1">
    <source>
        <dbReference type="ARBA" id="ARBA00023239"/>
    </source>
</evidence>
<dbReference type="GO" id="GO:0019748">
    <property type="term" value="P:secondary metabolic process"/>
    <property type="evidence" value="ECO:0007669"/>
    <property type="project" value="TreeGrafter"/>
</dbReference>
<dbReference type="InterPro" id="IPR032465">
    <property type="entry name" value="ACMSD"/>
</dbReference>
<evidence type="ECO:0000259" key="2">
    <source>
        <dbReference type="Pfam" id="PF04909"/>
    </source>
</evidence>
<sequence length="308" mass="34986">MNKLAIDLHSHYYPRPLAKKLIESGVLNVKDEKIILTWNGRRSEATRSIIDIEDKKKELDKFQIYAVLSVPNPWTYFISDAREEVKIAKECNDELAFLSRKFPDTFGALATLPLGDIQGSIEEAERAVKELGLLGFIIGTGIKGKTIADEDFYELVKFLEKLGKPIFIHPGTLFISNFEDVISVIASFPFETTYVLLKIIQKGYNLKIIVPHGGGFIPYQLGRINLLKEVFNITEFKPEDYILNHLYFDSVLYKDSEVNFLVNTVGLDKVVFGTDHPFTVSQIEKSLSFMKKYGKRVLIDNAIQLLGL</sequence>
<feature type="domain" description="Amidohydrolase-related" evidence="2">
    <location>
        <begin position="75"/>
        <end position="285"/>
    </location>
</feature>
<protein>
    <recommendedName>
        <fullName evidence="2">Amidohydrolase-related domain-containing protein</fullName>
    </recommendedName>
</protein>
<dbReference type="PANTHER" id="PTHR21240:SF28">
    <property type="entry name" value="ISO-OROTATE DECARBOXYLASE (EUROFUNG)"/>
    <property type="match status" value="1"/>
</dbReference>
<dbReference type="Gene3D" id="3.20.20.140">
    <property type="entry name" value="Metal-dependent hydrolases"/>
    <property type="match status" value="1"/>
</dbReference>
<dbReference type="GeneID" id="66164665"/>
<dbReference type="KEGG" id="csty:KN1_29580"/>
<evidence type="ECO:0000313" key="4">
    <source>
        <dbReference type="Proteomes" id="UP000825123"/>
    </source>
</evidence>
<dbReference type="EMBL" id="AP024597">
    <property type="protein sequence ID" value="BCU71661.1"/>
    <property type="molecule type" value="Genomic_DNA"/>
</dbReference>
<gene>
    <name evidence="3" type="ORF">KN1_29580</name>
</gene>
<dbReference type="InterPro" id="IPR032466">
    <property type="entry name" value="Metal_Hydrolase"/>
</dbReference>
<dbReference type="GO" id="GO:0016787">
    <property type="term" value="F:hydrolase activity"/>
    <property type="evidence" value="ECO:0007669"/>
    <property type="project" value="InterPro"/>
</dbReference>
<dbReference type="InterPro" id="IPR006680">
    <property type="entry name" value="Amidohydro-rel"/>
</dbReference>
<dbReference type="AlphaFoldDB" id="A0A8D5UAG3"/>
<reference evidence="3 4" key="1">
    <citation type="submission" date="2021-04" db="EMBL/GenBank/DDBJ databases">
        <title>Complete genome sequence of Stygiolobus sp. KN-1.</title>
        <authorList>
            <person name="Nakamura K."/>
            <person name="Sakai H."/>
            <person name="Kurosawa N."/>
        </authorList>
    </citation>
    <scope>NUCLEOTIDE SEQUENCE [LARGE SCALE GENOMIC DNA]</scope>
    <source>
        <strain evidence="3 4">KN-1</strain>
    </source>
</reference>
<dbReference type="SUPFAM" id="SSF51556">
    <property type="entry name" value="Metallo-dependent hydrolases"/>
    <property type="match status" value="1"/>
</dbReference>
<dbReference type="Pfam" id="PF04909">
    <property type="entry name" value="Amidohydro_2"/>
    <property type="match status" value="1"/>
</dbReference>
<dbReference type="GO" id="GO:0016831">
    <property type="term" value="F:carboxy-lyase activity"/>
    <property type="evidence" value="ECO:0007669"/>
    <property type="project" value="InterPro"/>
</dbReference>
<keyword evidence="1" id="KW-0456">Lyase</keyword>